<dbReference type="InterPro" id="IPR015660">
    <property type="entry name" value="MASH1/Ascl1a-like"/>
</dbReference>
<evidence type="ECO:0000256" key="3">
    <source>
        <dbReference type="ARBA" id="ARBA00023163"/>
    </source>
</evidence>
<evidence type="ECO:0000256" key="2">
    <source>
        <dbReference type="ARBA" id="ARBA00023015"/>
    </source>
</evidence>
<dbReference type="PANTHER" id="PTHR13935:SF63">
    <property type="entry name" value="BHLH DOMAIN-CONTAINING PROTEIN"/>
    <property type="match status" value="1"/>
</dbReference>
<dbReference type="GO" id="GO:0000977">
    <property type="term" value="F:RNA polymerase II transcription regulatory region sequence-specific DNA binding"/>
    <property type="evidence" value="ECO:0007669"/>
    <property type="project" value="TreeGrafter"/>
</dbReference>
<dbReference type="EMBL" id="JAWXYG010000013">
    <property type="protein sequence ID" value="KAK4255516.1"/>
    <property type="molecule type" value="Genomic_DNA"/>
</dbReference>
<dbReference type="InterPro" id="IPR011598">
    <property type="entry name" value="bHLH_dom"/>
</dbReference>
<dbReference type="Pfam" id="PF00010">
    <property type="entry name" value="HLH"/>
    <property type="match status" value="1"/>
</dbReference>
<sequence>MNSTTVVFRNSESSFFAKPTTIMEAQGSHNQPPPPPTKVERKIVEKNRRNQMKSLYSKLNSLLPNHNPKELLQLPDQIDQAINYIKSLEAKVKMAQEKKESLTGKKRSFASCSSSAIDINKNKSVVRSPQIEIREVGSSLEIVLITGLDNQFVFYEIIRILHEENIEVVSANSSLFGDSMHHVVHAEIGQSSLHFGATKVSQRLKTFVYGSSSDVEINPELWDFDYIASEPWDF</sequence>
<dbReference type="GO" id="GO:0000981">
    <property type="term" value="F:DNA-binding transcription factor activity, RNA polymerase II-specific"/>
    <property type="evidence" value="ECO:0007669"/>
    <property type="project" value="TreeGrafter"/>
</dbReference>
<dbReference type="Proteomes" id="UP001293593">
    <property type="component" value="Unassembled WGS sequence"/>
</dbReference>
<evidence type="ECO:0000256" key="5">
    <source>
        <dbReference type="SAM" id="Coils"/>
    </source>
</evidence>
<feature type="domain" description="BHLH" evidence="6">
    <location>
        <begin position="36"/>
        <end position="88"/>
    </location>
</feature>
<dbReference type="SUPFAM" id="SSF47459">
    <property type="entry name" value="HLH, helix-loop-helix DNA-binding domain"/>
    <property type="match status" value="1"/>
</dbReference>
<accession>A0AAE1IQI2</accession>
<dbReference type="InterPro" id="IPR036638">
    <property type="entry name" value="HLH_DNA-bd_sf"/>
</dbReference>
<proteinExistence type="predicted"/>
<feature type="coiled-coil region" evidence="5">
    <location>
        <begin position="78"/>
        <end position="105"/>
    </location>
</feature>
<dbReference type="PROSITE" id="PS50888">
    <property type="entry name" value="BHLH"/>
    <property type="match status" value="1"/>
</dbReference>
<evidence type="ECO:0000313" key="8">
    <source>
        <dbReference type="Proteomes" id="UP001293593"/>
    </source>
</evidence>
<evidence type="ECO:0000256" key="4">
    <source>
        <dbReference type="ARBA" id="ARBA00023242"/>
    </source>
</evidence>
<keyword evidence="5" id="KW-0175">Coiled coil</keyword>
<keyword evidence="2" id="KW-0805">Transcription regulation</keyword>
<dbReference type="PANTHER" id="PTHR13935">
    <property type="entry name" value="ACHAETE-SCUTE TRANSCRIPTION FACTOR-RELATED"/>
    <property type="match status" value="1"/>
</dbReference>
<dbReference type="SMART" id="SM00353">
    <property type="entry name" value="HLH"/>
    <property type="match status" value="1"/>
</dbReference>
<dbReference type="AlphaFoldDB" id="A0AAE1IQI2"/>
<comment type="caution">
    <text evidence="7">The sequence shown here is derived from an EMBL/GenBank/DDBJ whole genome shotgun (WGS) entry which is preliminary data.</text>
</comment>
<keyword evidence="3" id="KW-0804">Transcription</keyword>
<reference evidence="7" key="1">
    <citation type="submission" date="2023-10" db="EMBL/GenBank/DDBJ databases">
        <title>Chromosome-level genome of the transformable northern wattle, Acacia crassicarpa.</title>
        <authorList>
            <person name="Massaro I."/>
            <person name="Sinha N.R."/>
            <person name="Poethig S."/>
            <person name="Leichty A.R."/>
        </authorList>
    </citation>
    <scope>NUCLEOTIDE SEQUENCE</scope>
    <source>
        <strain evidence="7">Acra3RX</strain>
        <tissue evidence="7">Leaf</tissue>
    </source>
</reference>
<name>A0AAE1IQI2_9FABA</name>
<keyword evidence="4" id="KW-0539">Nucleus</keyword>
<dbReference type="Gene3D" id="4.10.280.10">
    <property type="entry name" value="Helix-loop-helix DNA-binding domain"/>
    <property type="match status" value="1"/>
</dbReference>
<protein>
    <recommendedName>
        <fullName evidence="6">BHLH domain-containing protein</fullName>
    </recommendedName>
</protein>
<evidence type="ECO:0000259" key="6">
    <source>
        <dbReference type="PROSITE" id="PS50888"/>
    </source>
</evidence>
<dbReference type="GO" id="GO:0090575">
    <property type="term" value="C:RNA polymerase II transcription regulator complex"/>
    <property type="evidence" value="ECO:0007669"/>
    <property type="project" value="TreeGrafter"/>
</dbReference>
<evidence type="ECO:0000256" key="1">
    <source>
        <dbReference type="ARBA" id="ARBA00004123"/>
    </source>
</evidence>
<dbReference type="GO" id="GO:0046983">
    <property type="term" value="F:protein dimerization activity"/>
    <property type="evidence" value="ECO:0007669"/>
    <property type="project" value="InterPro"/>
</dbReference>
<keyword evidence="8" id="KW-1185">Reference proteome</keyword>
<organism evidence="7 8">
    <name type="scientific">Acacia crassicarpa</name>
    <name type="common">northern wattle</name>
    <dbReference type="NCBI Taxonomy" id="499986"/>
    <lineage>
        <taxon>Eukaryota</taxon>
        <taxon>Viridiplantae</taxon>
        <taxon>Streptophyta</taxon>
        <taxon>Embryophyta</taxon>
        <taxon>Tracheophyta</taxon>
        <taxon>Spermatophyta</taxon>
        <taxon>Magnoliopsida</taxon>
        <taxon>eudicotyledons</taxon>
        <taxon>Gunneridae</taxon>
        <taxon>Pentapetalae</taxon>
        <taxon>rosids</taxon>
        <taxon>fabids</taxon>
        <taxon>Fabales</taxon>
        <taxon>Fabaceae</taxon>
        <taxon>Caesalpinioideae</taxon>
        <taxon>mimosoid clade</taxon>
        <taxon>Acacieae</taxon>
        <taxon>Acacia</taxon>
    </lineage>
</organism>
<comment type="subcellular location">
    <subcellularLocation>
        <location evidence="1">Nucleus</location>
    </subcellularLocation>
</comment>
<gene>
    <name evidence="7" type="ORF">QN277_008510</name>
</gene>
<evidence type="ECO:0000313" key="7">
    <source>
        <dbReference type="EMBL" id="KAK4255516.1"/>
    </source>
</evidence>
<dbReference type="FunFam" id="4.10.280.10:FF:000103">
    <property type="entry name" value="Transcription factor bHLH162"/>
    <property type="match status" value="1"/>
</dbReference>